<dbReference type="PANTHER" id="PTHR21666">
    <property type="entry name" value="PEPTIDASE-RELATED"/>
    <property type="match status" value="1"/>
</dbReference>
<dbReference type="Gene3D" id="2.70.70.10">
    <property type="entry name" value="Glucose Permease (Domain IIA)"/>
    <property type="match status" value="1"/>
</dbReference>
<gene>
    <name evidence="2" type="ORF">F8A88_01535</name>
</gene>
<evidence type="ECO:0000313" key="2">
    <source>
        <dbReference type="EMBL" id="KAB1443846.1"/>
    </source>
</evidence>
<dbReference type="GO" id="GO:0004222">
    <property type="term" value="F:metalloendopeptidase activity"/>
    <property type="evidence" value="ECO:0007669"/>
    <property type="project" value="TreeGrafter"/>
</dbReference>
<organism evidence="2 3">
    <name type="scientific">Pseudodesulfovibrio senegalensis</name>
    <dbReference type="NCBI Taxonomy" id="1721087"/>
    <lineage>
        <taxon>Bacteria</taxon>
        <taxon>Pseudomonadati</taxon>
        <taxon>Thermodesulfobacteriota</taxon>
        <taxon>Desulfovibrionia</taxon>
        <taxon>Desulfovibrionales</taxon>
        <taxon>Desulfovibrionaceae</taxon>
    </lineage>
</organism>
<proteinExistence type="predicted"/>
<dbReference type="Pfam" id="PF01551">
    <property type="entry name" value="Peptidase_M23"/>
    <property type="match status" value="1"/>
</dbReference>
<keyword evidence="3" id="KW-1185">Reference proteome</keyword>
<feature type="domain" description="M23ase beta-sheet core" evidence="1">
    <location>
        <begin position="198"/>
        <end position="292"/>
    </location>
</feature>
<dbReference type="AlphaFoldDB" id="A0A6N6N766"/>
<dbReference type="EMBL" id="WAIE01000001">
    <property type="protein sequence ID" value="KAB1443846.1"/>
    <property type="molecule type" value="Genomic_DNA"/>
</dbReference>
<dbReference type="InterPro" id="IPR011055">
    <property type="entry name" value="Dup_hybrid_motif"/>
</dbReference>
<name>A0A6N6N766_9BACT</name>
<evidence type="ECO:0000259" key="1">
    <source>
        <dbReference type="Pfam" id="PF01551"/>
    </source>
</evidence>
<protein>
    <submittedName>
        <fullName evidence="2">M23 family metallopeptidase</fullName>
    </submittedName>
</protein>
<accession>A0A6N6N766</accession>
<dbReference type="InterPro" id="IPR050570">
    <property type="entry name" value="Cell_wall_metabolism_enzyme"/>
</dbReference>
<evidence type="ECO:0000313" key="3">
    <source>
        <dbReference type="Proteomes" id="UP000438699"/>
    </source>
</evidence>
<dbReference type="InterPro" id="IPR016047">
    <property type="entry name" value="M23ase_b-sheet_dom"/>
</dbReference>
<dbReference type="OrthoDB" id="9815245at2"/>
<comment type="caution">
    <text evidence="2">The sequence shown here is derived from an EMBL/GenBank/DDBJ whole genome shotgun (WGS) entry which is preliminary data.</text>
</comment>
<dbReference type="Proteomes" id="UP000438699">
    <property type="component" value="Unassembled WGS sequence"/>
</dbReference>
<dbReference type="SUPFAM" id="SSF51261">
    <property type="entry name" value="Duplicated hybrid motif"/>
    <property type="match status" value="1"/>
</dbReference>
<sequence length="305" mass="33133">MVFLFAGTAFAQFGLQDGDDVTLSTDVNATAAEPQLMLAAPDAVDVGEPFLVRLTSSAVLEEVVVYWLGKEVVPGISVWNNKHIAMTMLGTDVLNAKAGPADLVVTASIDGTRRTFKKKITVAAKTFPRQDLTLPKKMVTPPKEVYDRIASERKVIAKARNTVTPVRHWTLPFLRPVDGRVTSVYGLRRYLNKKPKNPHRGMDFSAPTGTPVKCVADGTVILEGNHYYAGNSVYVDHGNGVVSMYFHLSQFKVKQGDTVQRGQVVGLSGSTGRATGAHLHLSIGVQGRLVDPAPLFSHRADQLIE</sequence>
<dbReference type="PANTHER" id="PTHR21666:SF285">
    <property type="entry name" value="M23 FAMILY METALLOPEPTIDASE"/>
    <property type="match status" value="1"/>
</dbReference>
<dbReference type="CDD" id="cd12797">
    <property type="entry name" value="M23_peptidase"/>
    <property type="match status" value="1"/>
</dbReference>
<reference evidence="2 3" key="1">
    <citation type="journal article" date="2017" name="Int. J. Syst. Evol. Microbiol.">
        <title>Desulfovibrio senegalensis sp. nov., a mesophilic sulfate reducer isolated from marine sediment.</title>
        <authorList>
            <person name="Thioye A."/>
            <person name="Gam Z.B.A."/>
            <person name="Mbengue M."/>
            <person name="Cayol J.L."/>
            <person name="Joseph-Bartoli M."/>
            <person name="Toure-Kane C."/>
            <person name="Labat M."/>
        </authorList>
    </citation>
    <scope>NUCLEOTIDE SEQUENCE [LARGE SCALE GENOMIC DNA]</scope>
    <source>
        <strain evidence="2 3">DSM 101509</strain>
    </source>
</reference>